<dbReference type="GO" id="GO:0005737">
    <property type="term" value="C:cytoplasm"/>
    <property type="evidence" value="ECO:0007669"/>
    <property type="project" value="TreeGrafter"/>
</dbReference>
<dbReference type="RefSeq" id="XP_066067487.1">
    <property type="nucleotide sequence ID" value="XM_066211390.1"/>
</dbReference>
<dbReference type="GeneID" id="91086171"/>
<keyword evidence="3" id="KW-1185">Reference proteome</keyword>
<reference evidence="2" key="1">
    <citation type="submission" date="2016-06" db="EMBL/GenBank/DDBJ databases">
        <authorList>
            <person name="Cuomo C."/>
            <person name="Litvintseva A."/>
            <person name="Heitman J."/>
            <person name="Chen Y."/>
            <person name="Sun S."/>
            <person name="Springer D."/>
            <person name="Dromer F."/>
            <person name="Young S."/>
            <person name="Zeng Q."/>
            <person name="Chapman S."/>
            <person name="Gujja S."/>
            <person name="Saif S."/>
            <person name="Birren B."/>
        </authorList>
    </citation>
    <scope>NUCLEOTIDE SEQUENCE</scope>
    <source>
        <strain evidence="2">CBS 7841</strain>
    </source>
</reference>
<evidence type="ECO:0000313" key="3">
    <source>
        <dbReference type="Proteomes" id="UP000094043"/>
    </source>
</evidence>
<feature type="compositionally biased region" description="Low complexity" evidence="1">
    <location>
        <begin position="118"/>
        <end position="132"/>
    </location>
</feature>
<feature type="region of interest" description="Disordered" evidence="1">
    <location>
        <begin position="548"/>
        <end position="589"/>
    </location>
</feature>
<feature type="compositionally biased region" description="Polar residues" evidence="1">
    <location>
        <begin position="483"/>
        <end position="500"/>
    </location>
</feature>
<dbReference type="PANTHER" id="PTHR28307">
    <property type="entry name" value="PROTEIN PAL1"/>
    <property type="match status" value="1"/>
</dbReference>
<proteinExistence type="predicted"/>
<feature type="compositionally biased region" description="Basic and acidic residues" evidence="1">
    <location>
        <begin position="163"/>
        <end position="176"/>
    </location>
</feature>
<dbReference type="InterPro" id="IPR013226">
    <property type="entry name" value="Pal1"/>
</dbReference>
<dbReference type="EMBL" id="CP143785">
    <property type="protein sequence ID" value="WVN86787.1"/>
    <property type="molecule type" value="Genomic_DNA"/>
</dbReference>
<gene>
    <name evidence="2" type="ORF">L203_101959</name>
</gene>
<reference evidence="2" key="3">
    <citation type="submission" date="2024-01" db="EMBL/GenBank/DDBJ databases">
        <authorList>
            <person name="Coelho M.A."/>
            <person name="David-Palma M."/>
            <person name="Shea T."/>
            <person name="Sun S."/>
            <person name="Cuomo C.A."/>
            <person name="Heitman J."/>
        </authorList>
    </citation>
    <scope>NUCLEOTIDE SEQUENCE</scope>
    <source>
        <strain evidence="2">CBS 7841</strain>
    </source>
</reference>
<accession>A0AAJ8JR26</accession>
<sequence length="630" mass="67562">MVPPITSKTYINKDLVEAVRDSVHIKPSSSDSSLLDEPQSILLNNDPAPLDTMTSASGMPGHQPDPPSSRMRQLQNPFDEDEVDPADNGRMKPPEGGLEDVQVLQPRRAKFTKAHTGAAASISSSSHLLASSPDTGKVRPKRSMSIDSHGIPVSSELTAGQRKGTDEKKGSRHVDVIDTWDPTGLGSAMWHHAGPYDAAAPSRNTNLPNTKAPMRAFDKTNMQLPLPLQRGPSTISLTPPVPPAKESSRDTVEADRRRPSRAIPARRTAGGGLTGQYSTSMPTDGGYFPNLGDAGPQDEAGIARMERQREREAKRMALKAAWGIDTPEPFEDFGGSPHDGTLDSAEDAYSPESTTAPLPGGRPIRSPTIKEETLSPVFENALPRGGTATSTNAPPGGIKRTKSLMQKIKTMRKKPNVPARKASRNPRPSSPSREPSPMPSEAASDESALTNEKHRLSCFIGKPSDKASPKKSAPPASAFSSSTQTDATEQSNLVAGSTDQNLSLSNKNSALNPLGINAVEPCLPESPAPGYEFVESPSSKTRALRALQREANHHARSASQGMAAPSPSKRSQVKPPVAPVLPPDLDDFWSQKDRTVVAGENGPENEETKEVKELKRSTSLVKKMKEKIRI</sequence>
<dbReference type="KEGG" id="cdep:91086171"/>
<dbReference type="Proteomes" id="UP000094043">
    <property type="component" value="Chromosome 2"/>
</dbReference>
<feature type="compositionally biased region" description="Low complexity" evidence="1">
    <location>
        <begin position="470"/>
        <end position="482"/>
    </location>
</feature>
<feature type="compositionally biased region" description="Basic and acidic residues" evidence="1">
    <location>
        <begin position="246"/>
        <end position="257"/>
    </location>
</feature>
<name>A0AAJ8JR26_9TREE</name>
<organism evidence="2 3">
    <name type="scientific">Cryptococcus depauperatus CBS 7841</name>
    <dbReference type="NCBI Taxonomy" id="1295531"/>
    <lineage>
        <taxon>Eukaryota</taxon>
        <taxon>Fungi</taxon>
        <taxon>Dikarya</taxon>
        <taxon>Basidiomycota</taxon>
        <taxon>Agaricomycotina</taxon>
        <taxon>Tremellomycetes</taxon>
        <taxon>Tremellales</taxon>
        <taxon>Cryptococcaceae</taxon>
        <taxon>Cryptococcus</taxon>
    </lineage>
</organism>
<feature type="region of interest" description="Disordered" evidence="1">
    <location>
        <begin position="24"/>
        <end position="177"/>
    </location>
</feature>
<feature type="region of interest" description="Disordered" evidence="1">
    <location>
        <begin position="230"/>
        <end position="279"/>
    </location>
</feature>
<protein>
    <submittedName>
        <fullName evidence="2">Uncharacterized protein</fullName>
    </submittedName>
</protein>
<feature type="compositionally biased region" description="Low complexity" evidence="1">
    <location>
        <begin position="425"/>
        <end position="448"/>
    </location>
</feature>
<evidence type="ECO:0000313" key="2">
    <source>
        <dbReference type="EMBL" id="WVN86787.1"/>
    </source>
</evidence>
<evidence type="ECO:0000256" key="1">
    <source>
        <dbReference type="SAM" id="MobiDB-lite"/>
    </source>
</evidence>
<feature type="compositionally biased region" description="Low complexity" evidence="1">
    <location>
        <begin position="501"/>
        <end position="513"/>
    </location>
</feature>
<reference evidence="2" key="2">
    <citation type="journal article" date="2022" name="Elife">
        <title>Obligate sexual reproduction of a homothallic fungus closely related to the Cryptococcus pathogenic species complex.</title>
        <authorList>
            <person name="Passer A.R."/>
            <person name="Clancey S.A."/>
            <person name="Shea T."/>
            <person name="David-Palma M."/>
            <person name="Averette A.F."/>
            <person name="Boekhout T."/>
            <person name="Porcel B.M."/>
            <person name="Nowrousian M."/>
            <person name="Cuomo C.A."/>
            <person name="Sun S."/>
            <person name="Heitman J."/>
            <person name="Coelho M.A."/>
        </authorList>
    </citation>
    <scope>NUCLEOTIDE SEQUENCE</scope>
    <source>
        <strain evidence="2">CBS 7841</strain>
    </source>
</reference>
<dbReference type="Pfam" id="PF08316">
    <property type="entry name" value="Pal1"/>
    <property type="match status" value="1"/>
</dbReference>
<dbReference type="AlphaFoldDB" id="A0AAJ8JR26"/>
<feature type="region of interest" description="Disordered" evidence="1">
    <location>
        <begin position="322"/>
        <end position="513"/>
    </location>
</feature>
<dbReference type="PANTHER" id="PTHR28307:SF2">
    <property type="entry name" value="PROTEIN PAL1"/>
    <property type="match status" value="1"/>
</dbReference>